<dbReference type="Pfam" id="PF12078">
    <property type="entry name" value="DUF3557"/>
    <property type="match status" value="1"/>
</dbReference>
<dbReference type="Proteomes" id="UP000095282">
    <property type="component" value="Unplaced"/>
</dbReference>
<protein>
    <submittedName>
        <fullName evidence="2">F-box domain-containing protein</fullName>
    </submittedName>
</protein>
<dbReference type="AlphaFoldDB" id="A0A1I7TAH9"/>
<name>A0A1I7TAH9_9PELO</name>
<proteinExistence type="predicted"/>
<reference evidence="2" key="1">
    <citation type="submission" date="2016-11" db="UniProtKB">
        <authorList>
            <consortium name="WormBaseParasite"/>
        </authorList>
    </citation>
    <scope>IDENTIFICATION</scope>
</reference>
<keyword evidence="1" id="KW-1185">Reference proteome</keyword>
<dbReference type="WBParaSite" id="Csp11.Scaffold564.g4031.t1">
    <property type="protein sequence ID" value="Csp11.Scaffold564.g4031.t1"/>
    <property type="gene ID" value="Csp11.Scaffold564.g4031"/>
</dbReference>
<accession>A0A1I7TAH9</accession>
<dbReference type="PANTHER" id="PTHR31379">
    <property type="entry name" value="F-BOX C PROTEIN-RELATED-RELATED"/>
    <property type="match status" value="1"/>
</dbReference>
<dbReference type="InterPro" id="IPR021942">
    <property type="entry name" value="DUF3557"/>
</dbReference>
<organism evidence="1 2">
    <name type="scientific">Caenorhabditis tropicalis</name>
    <dbReference type="NCBI Taxonomy" id="1561998"/>
    <lineage>
        <taxon>Eukaryota</taxon>
        <taxon>Metazoa</taxon>
        <taxon>Ecdysozoa</taxon>
        <taxon>Nematoda</taxon>
        <taxon>Chromadorea</taxon>
        <taxon>Rhabditida</taxon>
        <taxon>Rhabditina</taxon>
        <taxon>Rhabditomorpha</taxon>
        <taxon>Rhabditoidea</taxon>
        <taxon>Rhabditidae</taxon>
        <taxon>Peloderinae</taxon>
        <taxon>Caenorhabditis</taxon>
    </lineage>
</organism>
<sequence>MNSKPLTYDSLKTVIQYLDPNTRFLISSRAPSIRVAEKAVPLIIDKLWIKVHQVSVNNISYECELYQVDCKDNLPYRISGVSRLNRKLTCNVDEFGTRDYINAAGGMLPGNNGNMESNLFGFYDLEVIPTNEGRMQKLEEIFKIEKQRLDQLINYRPKEEPNTDEITSFHKFKCIRTDPPRIYNEEELEILKNEEIVKMAIEYIKERIKEMENELILFQNKSKNIRPKFEIHLVKYQGNLSNVIERVKYTGNIHKAVENLLAFMFSKRRHVVRVNSFAMDRTCPVEIPDDLKMRIKSLNLYKNVSPILKILKPIIHEPSSTLEKLTLFIHPDEAENLDYEYIANSKLLLCDMLFTSSSSSLSSIIRSLRNQKVDFSFCTTQFLRSEDFILVIRNWLETNKPIGTCFTFPLYNSKDETVIRILNKFKNRFVNATAGIECVNIPMGSSAKLKISYFRNEPSILCLKMAVVPLD</sequence>
<evidence type="ECO:0000313" key="2">
    <source>
        <dbReference type="WBParaSite" id="Csp11.Scaffold564.g4031.t1"/>
    </source>
</evidence>
<evidence type="ECO:0000313" key="1">
    <source>
        <dbReference type="Proteomes" id="UP000095282"/>
    </source>
</evidence>
<dbReference type="eggNOG" id="ENOG502TJRA">
    <property type="taxonomic scope" value="Eukaryota"/>
</dbReference>
<dbReference type="PANTHER" id="PTHR31379:SF1">
    <property type="entry name" value="F-BOX C PROTEIN-RELATED"/>
    <property type="match status" value="1"/>
</dbReference>